<gene>
    <name evidence="3" type="ORF">Tco_1019971</name>
</gene>
<reference evidence="3" key="2">
    <citation type="submission" date="2022-01" db="EMBL/GenBank/DDBJ databases">
        <authorList>
            <person name="Yamashiro T."/>
            <person name="Shiraishi A."/>
            <person name="Satake H."/>
            <person name="Nakayama K."/>
        </authorList>
    </citation>
    <scope>NUCLEOTIDE SEQUENCE</scope>
</reference>
<sequence>MSFTVKITDQTTKRKEQEWEVKYEETLARFEKWKESSKNLNKLVNSSMSTRTKIGLGFKEYFGEDEVFDLLGPMTCLQNPRDYATVVIQAQDQRPKTPPAVDIRLCQSMLLKSQNSNVEVLDFIVMHLLAGGLICASQISRKSACSSIRLVDHNPNGKGWTACNILPVCSNLITLVGLKDQHLFLLSRPVLLGTRRYAVKTQQGDPSTDNDIGQGRHCQILDGGSNCISELQPEQNVTCLVAKASLDESTRWHRRMAHVNFKTINKLAKEGLVDGLPLKVFTNEHNCVCLQKGKQHKASTKHISVCLLLIPIVEIPYELKSGEGTQIMNQYQKWMKQVIVVPSFTSNSFCRDPLVDIDSAGGVSAGSTFAGSDPAGSFQPAGSYEPAGKGNPAVSTSVSCCLNFMYLLFESYNSSLRQSFGAQAGKHSHHFLVLLMSPAVEVNPVPTIRVNKIHPQSQIIGDLASPVLQEAELKNPSLVEIGTNLYSKSYLTDPGLGCCYARREQQFINQKRMETFVRNKARLVAQGHRQEEGIDYDEPKGFEDPYFPKPYCTKVVKASVWTSSSTSSLLVLVPDSSTPTDLSSECSQADCIRYHYRWIVNLLGRRRFKFIAVQDDRLIVDTLHRSRIITDSRLARFISAGSNMFLLSQLRFCCTQFDIAGWFVSATSHSVSAVKQFRELAVVLAQNAAEGQPIPLTTPMLAIAVAGDDAVGGDDAASEDDAAANEAAGSAAEAHFVVPNPVSPVTDWRPWPYVPVHSPIRDPTPEPVSPPTPPAQTFIFEVRVGENGFKQLRETRLVVDASAAEGDVDIQDDIDLDGLSRMASTALGHDQPAVPSEDVEEREEEDALPREGKRSAFRRARQSFPLQPLSSFKLIFLLVLLFSTQARLQCRKRFEEEQASERLVQRLRAEDLAQEDLPNVSEERAKEFAIS</sequence>
<protein>
    <submittedName>
        <fullName evidence="3">Ribonuclease H-like domain-containing protein</fullName>
    </submittedName>
</protein>
<evidence type="ECO:0000256" key="1">
    <source>
        <dbReference type="SAM" id="MobiDB-lite"/>
    </source>
</evidence>
<feature type="compositionally biased region" description="Acidic residues" evidence="1">
    <location>
        <begin position="837"/>
        <end position="846"/>
    </location>
</feature>
<evidence type="ECO:0000313" key="4">
    <source>
        <dbReference type="Proteomes" id="UP001151760"/>
    </source>
</evidence>
<comment type="caution">
    <text evidence="3">The sequence shown here is derived from an EMBL/GenBank/DDBJ whole genome shotgun (WGS) entry which is preliminary data.</text>
</comment>
<dbReference type="Pfam" id="PF13976">
    <property type="entry name" value="gag_pre-integrs"/>
    <property type="match status" value="1"/>
</dbReference>
<proteinExistence type="predicted"/>
<reference evidence="3" key="1">
    <citation type="journal article" date="2022" name="Int. J. Mol. Sci.">
        <title>Draft Genome of Tanacetum Coccineum: Genomic Comparison of Closely Related Tanacetum-Family Plants.</title>
        <authorList>
            <person name="Yamashiro T."/>
            <person name="Shiraishi A."/>
            <person name="Nakayama K."/>
            <person name="Satake H."/>
        </authorList>
    </citation>
    <scope>NUCLEOTIDE SEQUENCE</scope>
</reference>
<accession>A0ABQ5FYQ3</accession>
<feature type="domain" description="GAG-pre-integrase" evidence="2">
    <location>
        <begin position="235"/>
        <end position="295"/>
    </location>
</feature>
<dbReference type="Proteomes" id="UP001151760">
    <property type="component" value="Unassembled WGS sequence"/>
</dbReference>
<feature type="region of interest" description="Disordered" evidence="1">
    <location>
        <begin position="827"/>
        <end position="854"/>
    </location>
</feature>
<keyword evidence="4" id="KW-1185">Reference proteome</keyword>
<dbReference type="InterPro" id="IPR025724">
    <property type="entry name" value="GAG-pre-integrase_dom"/>
</dbReference>
<dbReference type="EMBL" id="BQNB010017904">
    <property type="protein sequence ID" value="GJT68491.1"/>
    <property type="molecule type" value="Genomic_DNA"/>
</dbReference>
<evidence type="ECO:0000313" key="3">
    <source>
        <dbReference type="EMBL" id="GJT68491.1"/>
    </source>
</evidence>
<name>A0ABQ5FYQ3_9ASTR</name>
<evidence type="ECO:0000259" key="2">
    <source>
        <dbReference type="Pfam" id="PF13976"/>
    </source>
</evidence>
<organism evidence="3 4">
    <name type="scientific">Tanacetum coccineum</name>
    <dbReference type="NCBI Taxonomy" id="301880"/>
    <lineage>
        <taxon>Eukaryota</taxon>
        <taxon>Viridiplantae</taxon>
        <taxon>Streptophyta</taxon>
        <taxon>Embryophyta</taxon>
        <taxon>Tracheophyta</taxon>
        <taxon>Spermatophyta</taxon>
        <taxon>Magnoliopsida</taxon>
        <taxon>eudicotyledons</taxon>
        <taxon>Gunneridae</taxon>
        <taxon>Pentapetalae</taxon>
        <taxon>asterids</taxon>
        <taxon>campanulids</taxon>
        <taxon>Asterales</taxon>
        <taxon>Asteraceae</taxon>
        <taxon>Asteroideae</taxon>
        <taxon>Anthemideae</taxon>
        <taxon>Anthemidinae</taxon>
        <taxon>Tanacetum</taxon>
    </lineage>
</organism>